<dbReference type="GO" id="GO:0000224">
    <property type="term" value="F:peptide-N4-(N-acetyl-beta-glucosaminyl)asparagine amidase activity"/>
    <property type="evidence" value="ECO:0007669"/>
    <property type="project" value="TreeGrafter"/>
</dbReference>
<feature type="domain" description="Glycosyl hydrolase family 92" evidence="1">
    <location>
        <begin position="3"/>
        <end position="59"/>
    </location>
</feature>
<evidence type="ECO:0000313" key="2">
    <source>
        <dbReference type="EMBL" id="TWO34659.1"/>
    </source>
</evidence>
<organism evidence="2 3">
    <name type="scientific">Seonamhaeicola sediminis</name>
    <dbReference type="NCBI Taxonomy" id="2528206"/>
    <lineage>
        <taxon>Bacteria</taxon>
        <taxon>Pseudomonadati</taxon>
        <taxon>Bacteroidota</taxon>
        <taxon>Flavobacteriia</taxon>
        <taxon>Flavobacteriales</taxon>
        <taxon>Flavobacteriaceae</taxon>
    </lineage>
</organism>
<accession>A0A562YIZ3</accession>
<dbReference type="OrthoDB" id="9804511at2"/>
<dbReference type="PANTHER" id="PTHR12143">
    <property type="entry name" value="PEPTIDE N-GLYCANASE PNGASE -RELATED"/>
    <property type="match status" value="1"/>
</dbReference>
<protein>
    <submittedName>
        <fullName evidence="2">Glycoside hydrolase family 92 protein</fullName>
    </submittedName>
</protein>
<dbReference type="GO" id="GO:0005829">
    <property type="term" value="C:cytosol"/>
    <property type="evidence" value="ECO:0007669"/>
    <property type="project" value="TreeGrafter"/>
</dbReference>
<comment type="caution">
    <text evidence="2">The sequence shown here is derived from an EMBL/GenBank/DDBJ whole genome shotgun (WGS) entry which is preliminary data.</text>
</comment>
<dbReference type="RefSeq" id="WP_116524462.1">
    <property type="nucleotide sequence ID" value="NZ_SMZJ02000001.1"/>
</dbReference>
<name>A0A562YIZ3_9FLAO</name>
<dbReference type="AlphaFoldDB" id="A0A562YIZ3"/>
<dbReference type="Proteomes" id="UP000295814">
    <property type="component" value="Unassembled WGS sequence"/>
</dbReference>
<dbReference type="EMBL" id="SMZJ02000001">
    <property type="protein sequence ID" value="TWO34659.1"/>
    <property type="molecule type" value="Genomic_DNA"/>
</dbReference>
<dbReference type="InterPro" id="IPR012939">
    <property type="entry name" value="Glyco_hydro_92"/>
</dbReference>
<sequence>MPPYLYNYLGPPWKTQKIIRELLAENFTSGLGGLPGNEYSGQLSSWYVFGAMDLYPVSPIPDLPDL</sequence>
<evidence type="ECO:0000313" key="3">
    <source>
        <dbReference type="Proteomes" id="UP000295814"/>
    </source>
</evidence>
<keyword evidence="3" id="KW-1185">Reference proteome</keyword>
<dbReference type="GO" id="GO:0006516">
    <property type="term" value="P:glycoprotein catabolic process"/>
    <property type="evidence" value="ECO:0007669"/>
    <property type="project" value="TreeGrafter"/>
</dbReference>
<evidence type="ECO:0000259" key="1">
    <source>
        <dbReference type="Pfam" id="PF07971"/>
    </source>
</evidence>
<dbReference type="PANTHER" id="PTHR12143:SF43">
    <property type="entry name" value="PUTATIVE-RELATED"/>
    <property type="match status" value="1"/>
</dbReference>
<reference evidence="2 3" key="1">
    <citation type="submission" date="2019-07" db="EMBL/GenBank/DDBJ databases">
        <title>Seonamhaeicola sp. W255 draft genome.</title>
        <authorList>
            <person name="Zhang X.-Y."/>
            <person name="Zhang R."/>
            <person name="Zhong Y.-L."/>
            <person name="Du Z.-J."/>
        </authorList>
    </citation>
    <scope>NUCLEOTIDE SEQUENCE [LARGE SCALE GENOMIC DNA]</scope>
    <source>
        <strain evidence="2 3">W255</strain>
    </source>
</reference>
<proteinExistence type="predicted"/>
<dbReference type="Pfam" id="PF07971">
    <property type="entry name" value="Glyco_hydro_92"/>
    <property type="match status" value="1"/>
</dbReference>
<keyword evidence="2" id="KW-0378">Hydrolase</keyword>
<gene>
    <name evidence="2" type="ORF">E1J38_002035</name>
</gene>
<dbReference type="InterPro" id="IPR050883">
    <property type="entry name" value="PNGase"/>
</dbReference>
<dbReference type="Gene3D" id="3.30.2080.10">
    <property type="entry name" value="GH92 mannosidase domain"/>
    <property type="match status" value="1"/>
</dbReference>